<evidence type="ECO:0000313" key="2">
    <source>
        <dbReference type="Proteomes" id="UP000005239"/>
    </source>
</evidence>
<accession>A0A8R1UVY2</accession>
<accession>A0A2A6C139</accession>
<organism evidence="1 2">
    <name type="scientific">Pristionchus pacificus</name>
    <name type="common">Parasitic nematode worm</name>
    <dbReference type="NCBI Taxonomy" id="54126"/>
    <lineage>
        <taxon>Eukaryota</taxon>
        <taxon>Metazoa</taxon>
        <taxon>Ecdysozoa</taxon>
        <taxon>Nematoda</taxon>
        <taxon>Chromadorea</taxon>
        <taxon>Rhabditida</taxon>
        <taxon>Rhabditina</taxon>
        <taxon>Diplogasteromorpha</taxon>
        <taxon>Diplogasteroidea</taxon>
        <taxon>Neodiplogasteridae</taxon>
        <taxon>Pristionchus</taxon>
    </lineage>
</organism>
<dbReference type="EnsemblMetazoa" id="PPA41930.1">
    <property type="protein sequence ID" value="PPA41930.1"/>
    <property type="gene ID" value="WBGene00280299"/>
</dbReference>
<keyword evidence="2" id="KW-1185">Reference proteome</keyword>
<dbReference type="AlphaFoldDB" id="A0A2A6C139"/>
<reference evidence="1" key="2">
    <citation type="submission" date="2022-06" db="UniProtKB">
        <authorList>
            <consortium name="EnsemblMetazoa"/>
        </authorList>
    </citation>
    <scope>IDENTIFICATION</scope>
    <source>
        <strain evidence="1">PS312</strain>
    </source>
</reference>
<evidence type="ECO:0000313" key="1">
    <source>
        <dbReference type="EnsemblMetazoa" id="PPA41930.1"/>
    </source>
</evidence>
<reference evidence="2" key="1">
    <citation type="journal article" date="2008" name="Nat. Genet.">
        <title>The Pristionchus pacificus genome provides a unique perspective on nematode lifestyle and parasitism.</title>
        <authorList>
            <person name="Dieterich C."/>
            <person name="Clifton S.W."/>
            <person name="Schuster L.N."/>
            <person name="Chinwalla A."/>
            <person name="Delehaunty K."/>
            <person name="Dinkelacker I."/>
            <person name="Fulton L."/>
            <person name="Fulton R."/>
            <person name="Godfrey J."/>
            <person name="Minx P."/>
            <person name="Mitreva M."/>
            <person name="Roeseler W."/>
            <person name="Tian H."/>
            <person name="Witte H."/>
            <person name="Yang S.P."/>
            <person name="Wilson R.K."/>
            <person name="Sommer R.J."/>
        </authorList>
    </citation>
    <scope>NUCLEOTIDE SEQUENCE [LARGE SCALE GENOMIC DNA]</scope>
    <source>
        <strain evidence="2">PS312</strain>
    </source>
</reference>
<proteinExistence type="predicted"/>
<name>A0A2A6C139_PRIPA</name>
<protein>
    <submittedName>
        <fullName evidence="1">Uncharacterized protein</fullName>
    </submittedName>
</protein>
<sequence length="70" mass="7387">TGSAKCACGPQAILPYSGYHTAKADRVNPCGVPDASYQEKGANPSYCSGINPSSYVNQAIITCKAGQWYR</sequence>
<gene>
    <name evidence="1" type="primary">WBGene00280299</name>
</gene>
<dbReference type="Proteomes" id="UP000005239">
    <property type="component" value="Unassembled WGS sequence"/>
</dbReference>